<evidence type="ECO:0000256" key="1">
    <source>
        <dbReference type="HAMAP-Rule" id="MF_01548"/>
    </source>
</evidence>
<dbReference type="NCBIfam" id="NF010189">
    <property type="entry name" value="PRK13668.1"/>
    <property type="match status" value="1"/>
</dbReference>
<dbReference type="InterPro" id="IPR010838">
    <property type="entry name" value="DUF1444"/>
</dbReference>
<dbReference type="Proteomes" id="UP000003093">
    <property type="component" value="Unassembled WGS sequence"/>
</dbReference>
<protein>
    <recommendedName>
        <fullName evidence="1">UPF0354 protein ST398NM02_1796</fullName>
    </recommendedName>
</protein>
<organism evidence="2 3">
    <name type="scientific">Staphylococcus aureus subsp. aureus DR10</name>
    <dbReference type="NCBI Taxonomy" id="1155079"/>
    <lineage>
        <taxon>Bacteria</taxon>
        <taxon>Bacillati</taxon>
        <taxon>Bacillota</taxon>
        <taxon>Bacilli</taxon>
        <taxon>Bacillales</taxon>
        <taxon>Staphylococcaceae</taxon>
        <taxon>Staphylococcus</taxon>
    </lineage>
</organism>
<evidence type="ECO:0000313" key="3">
    <source>
        <dbReference type="Proteomes" id="UP000003093"/>
    </source>
</evidence>
<comment type="caution">
    <text evidence="2">The sequence shown here is derived from an EMBL/GenBank/DDBJ whole genome shotgun (WGS) entry which is preliminary data.</text>
</comment>
<reference evidence="2 3" key="1">
    <citation type="journal article" date="2012" name="MBio">
        <title>Identification of a highly transmissible animal-independent Staphylococcus aureus ST398 clone with distinct genomic and cell adhesion properties.</title>
        <authorList>
            <person name="Uhlemann A.C."/>
            <person name="Porcella S.F."/>
            <person name="Trivedi S."/>
            <person name="Sullivan S.B."/>
            <person name="Hafer C."/>
            <person name="Kennedy A.D."/>
            <person name="Barbian K.D."/>
            <person name="McCarthy A.J."/>
            <person name="Street C."/>
            <person name="Hirschberg D.L."/>
            <person name="Lipkin W.I."/>
            <person name="Lindsay J.A."/>
            <person name="DeLeo F.R."/>
            <person name="Lowy F.D."/>
        </authorList>
    </citation>
    <scope>NUCLEOTIDE SEQUENCE [LARGE SCALE GENOMIC DNA]</scope>
    <source>
        <strain evidence="2 3">DR10</strain>
    </source>
</reference>
<comment type="similarity">
    <text evidence="1">Belongs to the UPF0354 family.</text>
</comment>
<evidence type="ECO:0000313" key="2">
    <source>
        <dbReference type="EMBL" id="EIA15517.1"/>
    </source>
</evidence>
<name>A0ABC9Q4V8_STAA5</name>
<accession>A0ABC9Q4V8</accession>
<dbReference type="AlphaFoldDB" id="A0ABC9Q4V8"/>
<proteinExistence type="inferred from homology"/>
<dbReference type="HAMAP" id="MF_01548">
    <property type="entry name" value="UPF0354"/>
    <property type="match status" value="1"/>
</dbReference>
<dbReference type="EMBL" id="AIDT01000001">
    <property type="protein sequence ID" value="EIA15517.1"/>
    <property type="molecule type" value="Genomic_DNA"/>
</dbReference>
<gene>
    <name evidence="2" type="ORF">ST398NM02_1796</name>
</gene>
<dbReference type="PIRSF" id="PIRSF012562">
    <property type="entry name" value="UCP012562"/>
    <property type="match status" value="1"/>
</dbReference>
<sequence>MLHMNTFQMRDKLKERLSHLDVDFKFNREEETLRIYRTDNNKGITIKLNAIVAKYEDKKEKIVDEIVYYVDEAIAQMADKTLESISSSQIMPVIRATSFDKKTKQGVPFIYDEHTAETAVYYAVDLGKSYRLIDESMLEDLKLTEQQIREMSLFNVRKLSNSYTTDEVKGNIFYFINSNDGYDASRILNTAFLNEIEAQCQGEMLVAVPHQDVLIIADIRNKTGYDVMAHLTMEFFTKGLVPITSLSFGYKQGHLEPIFILGKNNKQKRDPNVIQRLEANRRKFNKDK</sequence>
<dbReference type="Pfam" id="PF07285">
    <property type="entry name" value="DUF1444"/>
    <property type="match status" value="1"/>
</dbReference>